<organism evidence="1 2">
    <name type="scientific">Dichanthelium oligosanthes</name>
    <dbReference type="NCBI Taxonomy" id="888268"/>
    <lineage>
        <taxon>Eukaryota</taxon>
        <taxon>Viridiplantae</taxon>
        <taxon>Streptophyta</taxon>
        <taxon>Embryophyta</taxon>
        <taxon>Tracheophyta</taxon>
        <taxon>Spermatophyta</taxon>
        <taxon>Magnoliopsida</taxon>
        <taxon>Liliopsida</taxon>
        <taxon>Poales</taxon>
        <taxon>Poaceae</taxon>
        <taxon>PACMAD clade</taxon>
        <taxon>Panicoideae</taxon>
        <taxon>Panicodae</taxon>
        <taxon>Paniceae</taxon>
        <taxon>Dichantheliinae</taxon>
        <taxon>Dichanthelium</taxon>
    </lineage>
</organism>
<gene>
    <name evidence="1" type="ORF">BAE44_0010561</name>
</gene>
<dbReference type="OrthoDB" id="4983at2759"/>
<comment type="caution">
    <text evidence="1">The sequence shown here is derived from an EMBL/GenBank/DDBJ whole genome shotgun (WGS) entry which is preliminary data.</text>
</comment>
<reference evidence="1 2" key="1">
    <citation type="submission" date="2016-09" db="EMBL/GenBank/DDBJ databases">
        <title>The draft genome of Dichanthelium oligosanthes: A C3 panicoid grass species.</title>
        <authorList>
            <person name="Studer A.J."/>
            <person name="Schnable J.C."/>
            <person name="Brutnell T.P."/>
        </authorList>
    </citation>
    <scope>NUCLEOTIDE SEQUENCE [LARGE SCALE GENOMIC DNA]</scope>
    <source>
        <strain evidence="2">cv. Kellogg 1175</strain>
        <tissue evidence="1">Leaf</tissue>
    </source>
</reference>
<sequence length="227" mass="24634">MLPMRNTAASPCSLAALLLRRLSSYSSSSVYSVRRHASSSFSSQAAAASTAWFVPLCSSPRTRGFSAWASASGPAGPAESPATKALEAKIKEQLEADAVTVIDTSGDCRHVWLVPTNSPTAAACYSFYRFCKFRWTWTMQNAVSVSLSVCLGYANDILDKDLGDISFWVCSSSPPKTKHCISLCFEFACGMQFILLWTNQFALPLTVGGPYAYHSISCAHQQWPSIT</sequence>
<name>A0A1E5VTJ1_9POAL</name>
<keyword evidence="2" id="KW-1185">Reference proteome</keyword>
<evidence type="ECO:0000313" key="2">
    <source>
        <dbReference type="Proteomes" id="UP000095767"/>
    </source>
</evidence>
<dbReference type="AlphaFoldDB" id="A0A1E5VTJ1"/>
<dbReference type="STRING" id="888268.A0A1E5VTJ1"/>
<accession>A0A1E5VTJ1</accession>
<dbReference type="Proteomes" id="UP000095767">
    <property type="component" value="Unassembled WGS sequence"/>
</dbReference>
<proteinExistence type="predicted"/>
<dbReference type="EMBL" id="LWDX02030055">
    <property type="protein sequence ID" value="OEL28420.1"/>
    <property type="molecule type" value="Genomic_DNA"/>
</dbReference>
<evidence type="ECO:0000313" key="1">
    <source>
        <dbReference type="EMBL" id="OEL28420.1"/>
    </source>
</evidence>
<protein>
    <submittedName>
        <fullName evidence="1">Uncharacterized protein</fullName>
    </submittedName>
</protein>